<dbReference type="Pfam" id="PF00535">
    <property type="entry name" value="Glycos_transf_2"/>
    <property type="match status" value="1"/>
</dbReference>
<dbReference type="EMBL" id="WWVW01000011">
    <property type="protein sequence ID" value="MZL77116.1"/>
    <property type="molecule type" value="Genomic_DNA"/>
</dbReference>
<dbReference type="InterPro" id="IPR001173">
    <property type="entry name" value="Glyco_trans_2-like"/>
</dbReference>
<reference evidence="2 3" key="1">
    <citation type="journal article" date="2019" name="Nat. Med.">
        <title>A library of human gut bacterial isolates paired with longitudinal multiomics data enables mechanistic microbiome research.</title>
        <authorList>
            <person name="Poyet M."/>
            <person name="Groussin M."/>
            <person name="Gibbons S.M."/>
            <person name="Avila-Pacheco J."/>
            <person name="Jiang X."/>
            <person name="Kearney S.M."/>
            <person name="Perrotta A.R."/>
            <person name="Berdy B."/>
            <person name="Zhao S."/>
            <person name="Lieberman T.D."/>
            <person name="Swanson P.K."/>
            <person name="Smith M."/>
            <person name="Roesemann S."/>
            <person name="Alexander J.E."/>
            <person name="Rich S.A."/>
            <person name="Livny J."/>
            <person name="Vlamakis H."/>
            <person name="Clish C."/>
            <person name="Bullock K."/>
            <person name="Deik A."/>
            <person name="Scott J."/>
            <person name="Pierce K.A."/>
            <person name="Xavier R.J."/>
            <person name="Alm E.J."/>
        </authorList>
    </citation>
    <scope>NUCLEOTIDE SEQUENCE [LARGE SCALE GENOMIC DNA]</scope>
    <source>
        <strain evidence="2 3">BIOML-A1</strain>
    </source>
</reference>
<evidence type="ECO:0000313" key="3">
    <source>
        <dbReference type="Proteomes" id="UP000452293"/>
    </source>
</evidence>
<keyword evidence="3" id="KW-1185">Reference proteome</keyword>
<accession>A0ABW9X3C4</accession>
<feature type="domain" description="Glycosyltransferase 2-like" evidence="1">
    <location>
        <begin position="6"/>
        <end position="156"/>
    </location>
</feature>
<evidence type="ECO:0000313" key="2">
    <source>
        <dbReference type="EMBL" id="MZL77116.1"/>
    </source>
</evidence>
<dbReference type="SUPFAM" id="SSF53448">
    <property type="entry name" value="Nucleotide-diphospho-sugar transferases"/>
    <property type="match status" value="1"/>
</dbReference>
<dbReference type="Gene3D" id="3.90.550.10">
    <property type="entry name" value="Spore Coat Polysaccharide Biosynthesis Protein SpsA, Chain A"/>
    <property type="match status" value="1"/>
</dbReference>
<name>A0ABW9X3C4_9FIRM</name>
<evidence type="ECO:0000259" key="1">
    <source>
        <dbReference type="Pfam" id="PF00535"/>
    </source>
</evidence>
<dbReference type="Proteomes" id="UP000452293">
    <property type="component" value="Unassembled WGS sequence"/>
</dbReference>
<comment type="caution">
    <text evidence="2">The sequence shown here is derived from an EMBL/GenBank/DDBJ whole genome shotgun (WGS) entry which is preliminary data.</text>
</comment>
<sequence length="314" mass="37554">MKYLVTVICLTYNHEKYIEKTLNGFLKQKTTFPVEYIIRDDASTDNTANILHEYERKYPGYFNIIYEKENQYSKNIIPYFSQKVIMETKSKYVALCEGDDYWCDDNKLQKQVDLMEKNPLASFCVHANYELNDKTGKMKKRHPYKKSGVLSIEEVLIEPGGMPATCSMLMRTEYINQYPVYDLPCPVGDRSRRMFLIDKGPALYIDDLMCVYRVNNSNSFGGQLYNYNKSIKLVEEMNTFFDLYNNYTNFKYASYIKLLKEREIISHYVRFKKYDQIVKTEFYKKYYTFIDKIKLFVKWRLSPLYVIYKKKNNI</sequence>
<gene>
    <name evidence="2" type="ORF">GT718_07030</name>
</gene>
<dbReference type="PANTHER" id="PTHR22916">
    <property type="entry name" value="GLYCOSYLTRANSFERASE"/>
    <property type="match status" value="1"/>
</dbReference>
<proteinExistence type="predicted"/>
<dbReference type="PANTHER" id="PTHR22916:SF3">
    <property type="entry name" value="UDP-GLCNAC:BETAGAL BETA-1,3-N-ACETYLGLUCOSAMINYLTRANSFERASE-LIKE PROTEIN 1"/>
    <property type="match status" value="1"/>
</dbReference>
<organism evidence="2 3">
    <name type="scientific">Blautia massiliensis</name>
    <name type="common">ex Durand et al. 2017</name>
    <dbReference type="NCBI Taxonomy" id="1737424"/>
    <lineage>
        <taxon>Bacteria</taxon>
        <taxon>Bacillati</taxon>
        <taxon>Bacillota</taxon>
        <taxon>Clostridia</taxon>
        <taxon>Lachnospirales</taxon>
        <taxon>Lachnospiraceae</taxon>
        <taxon>Blautia</taxon>
    </lineage>
</organism>
<protein>
    <submittedName>
        <fullName evidence="2">Glycosyltransferase</fullName>
    </submittedName>
</protein>
<dbReference type="InterPro" id="IPR029044">
    <property type="entry name" value="Nucleotide-diphossugar_trans"/>
</dbReference>
<dbReference type="RefSeq" id="WP_129974861.1">
    <property type="nucleotide sequence ID" value="NZ_JAFIKS010000006.1"/>
</dbReference>